<organism evidence="5 6">
    <name type="scientific">Dunaliella salina</name>
    <name type="common">Green alga</name>
    <name type="synonym">Protococcus salinus</name>
    <dbReference type="NCBI Taxonomy" id="3046"/>
    <lineage>
        <taxon>Eukaryota</taxon>
        <taxon>Viridiplantae</taxon>
        <taxon>Chlorophyta</taxon>
        <taxon>core chlorophytes</taxon>
        <taxon>Chlorophyceae</taxon>
        <taxon>CS clade</taxon>
        <taxon>Chlamydomonadales</taxon>
        <taxon>Dunaliellaceae</taxon>
        <taxon>Dunaliella</taxon>
    </lineage>
</organism>
<dbReference type="Pfam" id="PF05217">
    <property type="entry name" value="SAXO1-2"/>
    <property type="match status" value="1"/>
</dbReference>
<name>A0ABQ7H8V8_DUNSA</name>
<keyword evidence="6" id="KW-1185">Reference proteome</keyword>
<evidence type="ECO:0000256" key="2">
    <source>
        <dbReference type="ARBA" id="ARBA00022741"/>
    </source>
</evidence>
<accession>A0ABQ7H8V8</accession>
<evidence type="ECO:0000313" key="5">
    <source>
        <dbReference type="EMBL" id="KAF5843283.1"/>
    </source>
</evidence>
<evidence type="ECO:0000313" key="6">
    <source>
        <dbReference type="Proteomes" id="UP000815325"/>
    </source>
</evidence>
<dbReference type="InterPro" id="IPR013126">
    <property type="entry name" value="Hsp_70_fam"/>
</dbReference>
<comment type="similarity">
    <text evidence="1">Belongs to the FAM154 family.</text>
</comment>
<comment type="caution">
    <text evidence="5">The sequence shown here is derived from an EMBL/GenBank/DDBJ whole genome shotgun (WGS) entry which is preliminary data.</text>
</comment>
<dbReference type="Gene3D" id="2.60.34.10">
    <property type="entry name" value="Substrate Binding Domain Of DNAk, Chain A, domain 1"/>
    <property type="match status" value="1"/>
</dbReference>
<dbReference type="Proteomes" id="UP000815325">
    <property type="component" value="Unassembled WGS sequence"/>
</dbReference>
<dbReference type="SUPFAM" id="SSF100920">
    <property type="entry name" value="Heat shock protein 70kD (HSP70), peptide-binding domain"/>
    <property type="match status" value="1"/>
</dbReference>
<dbReference type="PANTHER" id="PTHR31516:SF17">
    <property type="entry name" value="STABILIZER OF AXONEMAL MICROTUBULES 2"/>
    <property type="match status" value="1"/>
</dbReference>
<evidence type="ECO:0000256" key="3">
    <source>
        <dbReference type="ARBA" id="ARBA00022840"/>
    </source>
</evidence>
<sequence length="289" mass="32095">MVQHPIEKPRHAPPAYAPASLPFEGTSSYKSDFHPHPLPRQEAAGAQYQPRHIPFEGESSYKGDFVPHQLERRPPAGPNYVPSSLPFEGTSTYKDTFRPFPIQAPPRSMPMEYRGSGLPFEGTTESMDKYRAWAIDPANYQRGAPPPMRPSLPFDGTTTHREMFKGWQLPPRRPALGVQVVGNLAYVLIPANADIPACGRQVFTTVHDNQTEMDILILEGDFTQASMCNVLGQMTISGLAPAPKGTAKLEITMNVDANGVLNVTAHEQCNKRQEQWLKEGYLTAHLVHQ</sequence>
<keyword evidence="2" id="KW-0547">Nucleotide-binding</keyword>
<feature type="compositionally biased region" description="Basic and acidic residues" evidence="4">
    <location>
        <begin position="1"/>
        <end position="10"/>
    </location>
</feature>
<evidence type="ECO:0000256" key="1">
    <source>
        <dbReference type="ARBA" id="ARBA00008738"/>
    </source>
</evidence>
<protein>
    <submittedName>
        <fullName evidence="5">Heat shock protein 70kD, peptide-binding domain-containing protein</fullName>
    </submittedName>
</protein>
<evidence type="ECO:0000256" key="4">
    <source>
        <dbReference type="SAM" id="MobiDB-lite"/>
    </source>
</evidence>
<keyword evidence="5" id="KW-0346">Stress response</keyword>
<dbReference type="PANTHER" id="PTHR31516">
    <property type="entry name" value="STABILIZER OF AXONEMAL MICROTUBULES 2"/>
    <property type="match status" value="1"/>
</dbReference>
<feature type="region of interest" description="Disordered" evidence="4">
    <location>
        <begin position="1"/>
        <end position="38"/>
    </location>
</feature>
<keyword evidence="3" id="KW-0067">ATP-binding</keyword>
<reference evidence="5" key="1">
    <citation type="submission" date="2017-08" db="EMBL/GenBank/DDBJ databases">
        <authorList>
            <person name="Polle J.E."/>
            <person name="Barry K."/>
            <person name="Cushman J."/>
            <person name="Schmutz J."/>
            <person name="Tran D."/>
            <person name="Hathwaick L.T."/>
            <person name="Yim W.C."/>
            <person name="Jenkins J."/>
            <person name="Mckie-Krisberg Z.M."/>
            <person name="Prochnik S."/>
            <person name="Lindquist E."/>
            <person name="Dockter R.B."/>
            <person name="Adam C."/>
            <person name="Molina H."/>
            <person name="Bunkerborg J."/>
            <person name="Jin E."/>
            <person name="Buchheim M."/>
            <person name="Magnuson J."/>
        </authorList>
    </citation>
    <scope>NUCLEOTIDE SEQUENCE</scope>
    <source>
        <strain evidence="5">CCAP 19/18</strain>
    </source>
</reference>
<proteinExistence type="inferred from homology"/>
<dbReference type="InterPro" id="IPR029047">
    <property type="entry name" value="HSP70_peptide-bd_sf"/>
</dbReference>
<dbReference type="Pfam" id="PF00012">
    <property type="entry name" value="HSP70"/>
    <property type="match status" value="1"/>
</dbReference>
<gene>
    <name evidence="5" type="ORF">DUNSADRAFT_85</name>
</gene>
<dbReference type="InterPro" id="IPR033336">
    <property type="entry name" value="SAXO1/2"/>
</dbReference>
<dbReference type="EMBL" id="MU069445">
    <property type="protein sequence ID" value="KAF5843283.1"/>
    <property type="molecule type" value="Genomic_DNA"/>
</dbReference>